<evidence type="ECO:0000259" key="3">
    <source>
        <dbReference type="PROSITE" id="PS50119"/>
    </source>
</evidence>
<dbReference type="AlphaFoldDB" id="A0A371E360"/>
<dbReference type="PANTHER" id="PTHR31065:SF41">
    <property type="entry name" value="PLATZ TRANSCRIPTION FACTOR FAMILY PROTEIN"/>
    <property type="match status" value="1"/>
</dbReference>
<dbReference type="InterPro" id="IPR000315">
    <property type="entry name" value="Znf_B-box"/>
</dbReference>
<organism evidence="4 5">
    <name type="scientific">Mucuna pruriens</name>
    <name type="common">Velvet bean</name>
    <name type="synonym">Dolichos pruriens</name>
    <dbReference type="NCBI Taxonomy" id="157652"/>
    <lineage>
        <taxon>Eukaryota</taxon>
        <taxon>Viridiplantae</taxon>
        <taxon>Streptophyta</taxon>
        <taxon>Embryophyta</taxon>
        <taxon>Tracheophyta</taxon>
        <taxon>Spermatophyta</taxon>
        <taxon>Magnoliopsida</taxon>
        <taxon>eudicotyledons</taxon>
        <taxon>Gunneridae</taxon>
        <taxon>Pentapetalae</taxon>
        <taxon>rosids</taxon>
        <taxon>fabids</taxon>
        <taxon>Fabales</taxon>
        <taxon>Fabaceae</taxon>
        <taxon>Papilionoideae</taxon>
        <taxon>50 kb inversion clade</taxon>
        <taxon>NPAAA clade</taxon>
        <taxon>indigoferoid/millettioid clade</taxon>
        <taxon>Phaseoleae</taxon>
        <taxon>Mucuna</taxon>
    </lineage>
</organism>
<reference evidence="4" key="1">
    <citation type="submission" date="2018-05" db="EMBL/GenBank/DDBJ databases">
        <title>Draft genome of Mucuna pruriens seed.</title>
        <authorList>
            <person name="Nnadi N.E."/>
            <person name="Vos R."/>
            <person name="Hasami M.H."/>
            <person name="Devisetty U.K."/>
            <person name="Aguiy J.C."/>
        </authorList>
    </citation>
    <scope>NUCLEOTIDE SEQUENCE [LARGE SCALE GENOMIC DNA]</scope>
    <source>
        <strain evidence="4">JCA_2017</strain>
    </source>
</reference>
<accession>A0A371E360</accession>
<dbReference type="InterPro" id="IPR006734">
    <property type="entry name" value="PLATZ"/>
</dbReference>
<dbReference type="PROSITE" id="PS50119">
    <property type="entry name" value="ZF_BBOX"/>
    <property type="match status" value="1"/>
</dbReference>
<keyword evidence="1" id="KW-0479">Metal-binding</keyword>
<comment type="caution">
    <text evidence="4">The sequence shown here is derived from an EMBL/GenBank/DDBJ whole genome shotgun (WGS) entry which is preliminary data.</text>
</comment>
<evidence type="ECO:0000313" key="5">
    <source>
        <dbReference type="Proteomes" id="UP000257109"/>
    </source>
</evidence>
<feature type="non-terminal residue" evidence="4">
    <location>
        <position position="1"/>
    </location>
</feature>
<feature type="compositionally biased region" description="Polar residues" evidence="2">
    <location>
        <begin position="218"/>
        <end position="229"/>
    </location>
</feature>
<protein>
    <recommendedName>
        <fullName evidence="3">B box-type domain-containing protein</fullName>
    </recommendedName>
</protein>
<name>A0A371E360_MUCPR</name>
<evidence type="ECO:0000256" key="2">
    <source>
        <dbReference type="SAM" id="MobiDB-lite"/>
    </source>
</evidence>
<proteinExistence type="predicted"/>
<dbReference type="STRING" id="157652.A0A371E360"/>
<dbReference type="Proteomes" id="UP000257109">
    <property type="component" value="Unassembled WGS sequence"/>
</dbReference>
<keyword evidence="1" id="KW-0863">Zinc-finger</keyword>
<sequence>MYMWGQRRCPCFDNSQFGSHMTSNRKIMGKNSLPKERKRDWLSSLLKTNFGCCEDHKNIRFNEKNVFCIDCVTALCRHCKEAHSLHRKFQIYKYSYQDVVRHSELQKHFDCSNIQTYVSNNEKIVHLRPRTSSKEFKLTRSKLDNLCSESNIAKEAKVTTPPKWGGTCEECGKHLQDERNRFCSITCKISVLPQNQGLPIEGNAGHHAQRVSEEGVNQHDNQNSETESSISVAEPYECFEVQNFRKRPRKTTPQKSCYFVTPY</sequence>
<dbReference type="EMBL" id="QJKJ01016833">
    <property type="protein sequence ID" value="RDX60480.1"/>
    <property type="molecule type" value="Genomic_DNA"/>
</dbReference>
<dbReference type="Pfam" id="PF04640">
    <property type="entry name" value="PLATZ"/>
    <property type="match status" value="1"/>
</dbReference>
<evidence type="ECO:0000313" key="4">
    <source>
        <dbReference type="EMBL" id="RDX60480.1"/>
    </source>
</evidence>
<dbReference type="GO" id="GO:0008270">
    <property type="term" value="F:zinc ion binding"/>
    <property type="evidence" value="ECO:0007669"/>
    <property type="project" value="UniProtKB-KW"/>
</dbReference>
<evidence type="ECO:0000256" key="1">
    <source>
        <dbReference type="PROSITE-ProRule" id="PRU00024"/>
    </source>
</evidence>
<dbReference type="PANTHER" id="PTHR31065">
    <property type="entry name" value="PLATZ TRANSCRIPTION FACTOR FAMILY PROTEIN"/>
    <property type="match status" value="1"/>
</dbReference>
<keyword evidence="1" id="KW-0862">Zinc</keyword>
<gene>
    <name evidence="4" type="ORF">CR513_61376</name>
</gene>
<dbReference type="OrthoDB" id="724537at2759"/>
<keyword evidence="5" id="KW-1185">Reference proteome</keyword>
<feature type="domain" description="B box-type" evidence="3">
    <location>
        <begin position="53"/>
        <end position="94"/>
    </location>
</feature>
<feature type="region of interest" description="Disordered" evidence="2">
    <location>
        <begin position="198"/>
        <end position="229"/>
    </location>
</feature>